<dbReference type="KEGG" id="soy:115877900"/>
<evidence type="ECO:0000313" key="3">
    <source>
        <dbReference type="Proteomes" id="UP000504635"/>
    </source>
</evidence>
<feature type="region of interest" description="Disordered" evidence="1">
    <location>
        <begin position="404"/>
        <end position="426"/>
    </location>
</feature>
<dbReference type="Gene3D" id="1.20.5.170">
    <property type="match status" value="1"/>
</dbReference>
<dbReference type="GO" id="GO:0072487">
    <property type="term" value="C:MSL complex"/>
    <property type="evidence" value="ECO:0007669"/>
    <property type="project" value="InterPro"/>
</dbReference>
<evidence type="ECO:0000259" key="2">
    <source>
        <dbReference type="PROSITE" id="PS52052"/>
    </source>
</evidence>
<organism evidence="3 4">
    <name type="scientific">Sitophilus oryzae</name>
    <name type="common">Rice weevil</name>
    <name type="synonym">Curculio oryzae</name>
    <dbReference type="NCBI Taxonomy" id="7048"/>
    <lineage>
        <taxon>Eukaryota</taxon>
        <taxon>Metazoa</taxon>
        <taxon>Ecdysozoa</taxon>
        <taxon>Arthropoda</taxon>
        <taxon>Hexapoda</taxon>
        <taxon>Insecta</taxon>
        <taxon>Pterygota</taxon>
        <taxon>Neoptera</taxon>
        <taxon>Endopterygota</taxon>
        <taxon>Coleoptera</taxon>
        <taxon>Polyphaga</taxon>
        <taxon>Cucujiformia</taxon>
        <taxon>Curculionidae</taxon>
        <taxon>Dryophthorinae</taxon>
        <taxon>Sitophilus</taxon>
    </lineage>
</organism>
<gene>
    <name evidence="4" type="primary">LOC115877900</name>
</gene>
<dbReference type="CTD" id="35121"/>
<dbReference type="InParanoid" id="A0A6J2XFJ5"/>
<dbReference type="PANTHER" id="PTHR21656:SF2">
    <property type="entry name" value="MALE-SPECIFIC LETHAL 1 HOMOLOG"/>
    <property type="match status" value="1"/>
</dbReference>
<feature type="region of interest" description="Disordered" evidence="1">
    <location>
        <begin position="472"/>
        <end position="491"/>
    </location>
</feature>
<keyword evidence="3" id="KW-1185">Reference proteome</keyword>
<feature type="compositionally biased region" description="Basic residues" evidence="1">
    <location>
        <begin position="474"/>
        <end position="491"/>
    </location>
</feature>
<dbReference type="GO" id="GO:0003682">
    <property type="term" value="F:chromatin binding"/>
    <property type="evidence" value="ECO:0007669"/>
    <property type="project" value="TreeGrafter"/>
</dbReference>
<proteinExistence type="predicted"/>
<evidence type="ECO:0000313" key="4">
    <source>
        <dbReference type="RefSeq" id="XP_030750113.1"/>
    </source>
</evidence>
<reference evidence="4" key="1">
    <citation type="submission" date="2025-08" db="UniProtKB">
        <authorList>
            <consortium name="RefSeq"/>
        </authorList>
    </citation>
    <scope>IDENTIFICATION</scope>
    <source>
        <tissue evidence="4">Gonads</tissue>
    </source>
</reference>
<dbReference type="Proteomes" id="UP000504635">
    <property type="component" value="Unplaced"/>
</dbReference>
<accession>A0A6J2XFJ5</accession>
<dbReference type="AlphaFoldDB" id="A0A6J2XFJ5"/>
<evidence type="ECO:0000256" key="1">
    <source>
        <dbReference type="SAM" id="MobiDB-lite"/>
    </source>
</evidence>
<feature type="domain" description="PEHE" evidence="2">
    <location>
        <begin position="344"/>
        <end position="463"/>
    </location>
</feature>
<dbReference type="SMART" id="SM01300">
    <property type="entry name" value="PEHE"/>
    <property type="match status" value="1"/>
</dbReference>
<dbReference type="PANTHER" id="PTHR21656">
    <property type="entry name" value="MALE-SPECIFIC LETHAL-1 PROTEIN"/>
    <property type="match status" value="1"/>
</dbReference>
<name>A0A6J2XFJ5_SITOR</name>
<dbReference type="InterPro" id="IPR026711">
    <property type="entry name" value="Msl-1"/>
</dbReference>
<dbReference type="OrthoDB" id="6022555at2759"/>
<dbReference type="GeneID" id="115877900"/>
<dbReference type="Pfam" id="PF15275">
    <property type="entry name" value="PEHE"/>
    <property type="match status" value="1"/>
</dbReference>
<dbReference type="Gene3D" id="6.10.250.2000">
    <property type="match status" value="1"/>
</dbReference>
<protein>
    <submittedName>
        <fullName evidence="4">Uncharacterized protein LOC115877900</fullName>
    </submittedName>
</protein>
<sequence>MRLLSINNDQNIGRALPKMTDNFQHESNTKLPDCLDSYLNHSPTDNSTFNNIGAQSNIHVLNGTNCFNCPENGEVSSSDTNCQTAESEVKSLKEWLILHNDLIQQQNDEILEREHQIYLLQKENEMLKDRLNCIEKGIPYDPDRHFDTGTENTIRESFPEDMTQDLCGQYDDDTKENVELVNPQQSDNVVTCSLEVTNYESNRVSDVESQVDTTIDEDNFTLEENEFKSEDYIANELSNTAECNKDYLSEYNFTVNNFGESDSMKNIKMSIRRKRVSSSSVLSNTEPVLMGEKKTFKRMKKKRRRLTKDSQILTSKEPYIICTNEEDLNLSIEPEIEDLMSSPALEVPRWRVKHYTSCYTMEGTENLDDEVYNKRHMRLEIDERRRKRWDVQRIREQRVIEKLKQRQERVGSGSKGENDSDSPTSLWPNLEDIKYLEVNDELPVSAFGHPVPKVNYNNFQLPWLQDPSVLSRRNNAKRSTIGRRKRSKIRR</sequence>
<dbReference type="InterPro" id="IPR029332">
    <property type="entry name" value="PEHE_dom"/>
</dbReference>
<dbReference type="PROSITE" id="PS52052">
    <property type="entry name" value="PEHE"/>
    <property type="match status" value="1"/>
</dbReference>
<dbReference type="RefSeq" id="XP_030750113.1">
    <property type="nucleotide sequence ID" value="XM_030894253.1"/>
</dbReference>